<feature type="binding site" evidence="14 15">
    <location>
        <position position="138"/>
    </location>
    <ligand>
        <name>a divalent metal cation</name>
        <dbReference type="ChEBI" id="CHEBI:60240"/>
    </ligand>
</feature>
<dbReference type="InterPro" id="IPR001352">
    <property type="entry name" value="RNase_HII/HIII"/>
</dbReference>
<gene>
    <name evidence="14" type="primary">rnhB</name>
    <name evidence="18" type="ORF">Calab_1359</name>
</gene>
<feature type="binding site" evidence="14 15">
    <location>
        <position position="46"/>
    </location>
    <ligand>
        <name>a divalent metal cation</name>
        <dbReference type="ChEBI" id="CHEBI:60240"/>
    </ligand>
</feature>
<dbReference type="CDD" id="cd07182">
    <property type="entry name" value="RNase_HII_bacteria_HII_like"/>
    <property type="match status" value="1"/>
</dbReference>
<feature type="binding site" evidence="14 15">
    <location>
        <position position="47"/>
    </location>
    <ligand>
        <name>a divalent metal cation</name>
        <dbReference type="ChEBI" id="CHEBI:60240"/>
    </ligand>
</feature>
<dbReference type="HOGENOM" id="CLU_036532_3_2_0"/>
<evidence type="ECO:0000256" key="16">
    <source>
        <dbReference type="RuleBase" id="RU003515"/>
    </source>
</evidence>
<dbReference type="HAMAP" id="MF_00052_B">
    <property type="entry name" value="RNase_HII_B"/>
    <property type="match status" value="1"/>
</dbReference>
<evidence type="ECO:0000313" key="19">
    <source>
        <dbReference type="Proteomes" id="UP000004671"/>
    </source>
</evidence>
<keyword evidence="11 14" id="KW-0255">Endonuclease</keyword>
<dbReference type="InterPro" id="IPR022898">
    <property type="entry name" value="RNase_HII"/>
</dbReference>
<evidence type="ECO:0000256" key="2">
    <source>
        <dbReference type="ARBA" id="ARBA00001946"/>
    </source>
</evidence>
<dbReference type="InterPro" id="IPR012337">
    <property type="entry name" value="RNaseH-like_sf"/>
</dbReference>
<dbReference type="NCBIfam" id="NF000594">
    <property type="entry name" value="PRK00015.1-1"/>
    <property type="match status" value="1"/>
</dbReference>
<keyword evidence="19" id="KW-1185">Reference proteome</keyword>
<keyword evidence="12 14" id="KW-0378">Hydrolase</keyword>
<evidence type="ECO:0000256" key="5">
    <source>
        <dbReference type="ARBA" id="ARBA00007383"/>
    </source>
</evidence>
<evidence type="ECO:0000256" key="1">
    <source>
        <dbReference type="ARBA" id="ARBA00000077"/>
    </source>
</evidence>
<evidence type="ECO:0000256" key="13">
    <source>
        <dbReference type="ARBA" id="ARBA00023211"/>
    </source>
</evidence>
<comment type="function">
    <text evidence="3 14 16">Endonuclease that specifically degrades the RNA of RNA-DNA hybrids.</text>
</comment>
<dbReference type="EC" id="3.1.26.4" evidence="6 14"/>
<proteinExistence type="inferred from homology"/>
<dbReference type="Gene3D" id="3.30.420.10">
    <property type="entry name" value="Ribonuclease H-like superfamily/Ribonuclease H"/>
    <property type="match status" value="1"/>
</dbReference>
<sequence>MNLAIKESLARAPILKRKIKSETSDALFCYDQQFWQAGIQYLCGIDEAGRGPLAGPVVAAAVIFNPDLKMAEINDSKKLNAGQRERLALQIKEKALAYGIGLATAQEIQQMNILKATFLAMQRAVQRLEIRPDYLLIDGRDFPALFINGCGQALKGQAVVGGDRRSQVIAAASILAKVHRDSLMEEYAAQFPQYGFEKHKGYGTREHQEKILKYGPCAIHRPSFLRKLLEKQTNLFDR</sequence>
<comment type="cofactor">
    <cofactor evidence="14 15">
        <name>Mn(2+)</name>
        <dbReference type="ChEBI" id="CHEBI:29035"/>
    </cofactor>
    <cofactor evidence="14 15">
        <name>Mg(2+)</name>
        <dbReference type="ChEBI" id="CHEBI:18420"/>
    </cofactor>
    <text evidence="14 15">Manganese or magnesium. Binds 1 divalent metal ion per monomer in the absence of substrate. May bind a second metal ion after substrate binding.</text>
</comment>
<evidence type="ECO:0000256" key="11">
    <source>
        <dbReference type="ARBA" id="ARBA00022759"/>
    </source>
</evidence>
<dbReference type="InParanoid" id="H1XNZ0"/>
<dbReference type="Pfam" id="PF01351">
    <property type="entry name" value="RNase_HII"/>
    <property type="match status" value="1"/>
</dbReference>
<keyword evidence="8 14" id="KW-0963">Cytoplasm</keyword>
<keyword evidence="10 14" id="KW-0479">Metal-binding</keyword>
<evidence type="ECO:0000256" key="4">
    <source>
        <dbReference type="ARBA" id="ARBA00004496"/>
    </source>
</evidence>
<name>H1XNZ0_CALAY</name>
<dbReference type="GO" id="GO:0004523">
    <property type="term" value="F:RNA-DNA hybrid ribonuclease activity"/>
    <property type="evidence" value="ECO:0007669"/>
    <property type="project" value="UniProtKB-UniRule"/>
</dbReference>
<dbReference type="GO" id="GO:0043137">
    <property type="term" value="P:DNA replication, removal of RNA primer"/>
    <property type="evidence" value="ECO:0007669"/>
    <property type="project" value="TreeGrafter"/>
</dbReference>
<protein>
    <recommendedName>
        <fullName evidence="7 14">Ribonuclease HII</fullName>
        <shortName evidence="14">RNase HII</shortName>
        <ecNumber evidence="6 14">3.1.26.4</ecNumber>
    </recommendedName>
</protein>
<dbReference type="PaxDb" id="880073-Calab_1359"/>
<evidence type="ECO:0000256" key="7">
    <source>
        <dbReference type="ARBA" id="ARBA00019179"/>
    </source>
</evidence>
<evidence type="ECO:0000259" key="17">
    <source>
        <dbReference type="PROSITE" id="PS51975"/>
    </source>
</evidence>
<dbReference type="InterPro" id="IPR036397">
    <property type="entry name" value="RNaseH_sf"/>
</dbReference>
<dbReference type="PROSITE" id="PS51975">
    <property type="entry name" value="RNASE_H_2"/>
    <property type="match status" value="1"/>
</dbReference>
<accession>H1XNZ0</accession>
<dbReference type="eggNOG" id="COG0164">
    <property type="taxonomic scope" value="Bacteria"/>
</dbReference>
<dbReference type="InterPro" id="IPR024567">
    <property type="entry name" value="RNase_HII/HIII_dom"/>
</dbReference>
<keyword evidence="13 14" id="KW-0464">Manganese</keyword>
<comment type="subcellular location">
    <subcellularLocation>
        <location evidence="4 14">Cytoplasm</location>
    </subcellularLocation>
</comment>
<dbReference type="GO" id="GO:0005737">
    <property type="term" value="C:cytoplasm"/>
    <property type="evidence" value="ECO:0007669"/>
    <property type="project" value="UniProtKB-SubCell"/>
</dbReference>
<organism evidence="18 19">
    <name type="scientific">Caldithrix abyssi DSM 13497</name>
    <dbReference type="NCBI Taxonomy" id="880073"/>
    <lineage>
        <taxon>Bacteria</taxon>
        <taxon>Pseudomonadati</taxon>
        <taxon>Calditrichota</taxon>
        <taxon>Calditrichia</taxon>
        <taxon>Calditrichales</taxon>
        <taxon>Calditrichaceae</taxon>
        <taxon>Caldithrix</taxon>
    </lineage>
</organism>
<evidence type="ECO:0000256" key="10">
    <source>
        <dbReference type="ARBA" id="ARBA00022723"/>
    </source>
</evidence>
<evidence type="ECO:0000256" key="8">
    <source>
        <dbReference type="ARBA" id="ARBA00022490"/>
    </source>
</evidence>
<evidence type="ECO:0000256" key="15">
    <source>
        <dbReference type="PROSITE-ProRule" id="PRU01319"/>
    </source>
</evidence>
<evidence type="ECO:0000256" key="3">
    <source>
        <dbReference type="ARBA" id="ARBA00004065"/>
    </source>
</evidence>
<dbReference type="Proteomes" id="UP000004671">
    <property type="component" value="Chromosome"/>
</dbReference>
<reference evidence="18 19" key="1">
    <citation type="submission" date="2011-09" db="EMBL/GenBank/DDBJ databases">
        <title>The permanent draft genome of Caldithrix abyssi DSM 13497.</title>
        <authorList>
            <consortium name="US DOE Joint Genome Institute (JGI-PGF)"/>
            <person name="Lucas S."/>
            <person name="Han J."/>
            <person name="Lapidus A."/>
            <person name="Bruce D."/>
            <person name="Goodwin L."/>
            <person name="Pitluck S."/>
            <person name="Peters L."/>
            <person name="Kyrpides N."/>
            <person name="Mavromatis K."/>
            <person name="Ivanova N."/>
            <person name="Mikhailova N."/>
            <person name="Chertkov O."/>
            <person name="Detter J.C."/>
            <person name="Tapia R."/>
            <person name="Han C."/>
            <person name="Land M."/>
            <person name="Hauser L."/>
            <person name="Markowitz V."/>
            <person name="Cheng J.-F."/>
            <person name="Hugenholtz P."/>
            <person name="Woyke T."/>
            <person name="Wu D."/>
            <person name="Spring S."/>
            <person name="Brambilla E."/>
            <person name="Klenk H.-P."/>
            <person name="Eisen J.A."/>
        </authorList>
    </citation>
    <scope>NUCLEOTIDE SEQUENCE [LARGE SCALE GENOMIC DNA]</scope>
    <source>
        <strain evidence="18 19">DSM 13497</strain>
    </source>
</reference>
<dbReference type="PANTHER" id="PTHR10954:SF18">
    <property type="entry name" value="RIBONUCLEASE HII"/>
    <property type="match status" value="1"/>
</dbReference>
<comment type="similarity">
    <text evidence="5 14 16">Belongs to the RNase HII family.</text>
</comment>
<dbReference type="EMBL" id="CM001402">
    <property type="protein sequence ID" value="EHO40982.1"/>
    <property type="molecule type" value="Genomic_DNA"/>
</dbReference>
<dbReference type="SUPFAM" id="SSF53098">
    <property type="entry name" value="Ribonuclease H-like"/>
    <property type="match status" value="1"/>
</dbReference>
<dbReference type="GO" id="GO:0003723">
    <property type="term" value="F:RNA binding"/>
    <property type="evidence" value="ECO:0007669"/>
    <property type="project" value="UniProtKB-UniRule"/>
</dbReference>
<dbReference type="PANTHER" id="PTHR10954">
    <property type="entry name" value="RIBONUCLEASE H2 SUBUNIT A"/>
    <property type="match status" value="1"/>
</dbReference>
<dbReference type="GO" id="GO:0030145">
    <property type="term" value="F:manganese ion binding"/>
    <property type="evidence" value="ECO:0007669"/>
    <property type="project" value="UniProtKB-UniRule"/>
</dbReference>
<evidence type="ECO:0000256" key="6">
    <source>
        <dbReference type="ARBA" id="ARBA00012180"/>
    </source>
</evidence>
<evidence type="ECO:0000313" key="18">
    <source>
        <dbReference type="EMBL" id="EHO40982.1"/>
    </source>
</evidence>
<evidence type="ECO:0000256" key="9">
    <source>
        <dbReference type="ARBA" id="ARBA00022722"/>
    </source>
</evidence>
<dbReference type="NCBIfam" id="NF000595">
    <property type="entry name" value="PRK00015.1-3"/>
    <property type="match status" value="1"/>
</dbReference>
<comment type="cofactor">
    <cofactor evidence="2">
        <name>Mg(2+)</name>
        <dbReference type="ChEBI" id="CHEBI:18420"/>
    </cofactor>
</comment>
<evidence type="ECO:0000256" key="12">
    <source>
        <dbReference type="ARBA" id="ARBA00022801"/>
    </source>
</evidence>
<dbReference type="STRING" id="880073.Cabys_3749"/>
<evidence type="ECO:0000256" key="14">
    <source>
        <dbReference type="HAMAP-Rule" id="MF_00052"/>
    </source>
</evidence>
<keyword evidence="9 14" id="KW-0540">Nuclease</keyword>
<comment type="catalytic activity">
    <reaction evidence="1 14 15 16">
        <text>Endonucleolytic cleavage to 5'-phosphomonoester.</text>
        <dbReference type="EC" id="3.1.26.4"/>
    </reaction>
</comment>
<feature type="domain" description="RNase H type-2" evidence="17">
    <location>
        <begin position="40"/>
        <end position="236"/>
    </location>
</feature>
<dbReference type="GO" id="GO:0006298">
    <property type="term" value="P:mismatch repair"/>
    <property type="evidence" value="ECO:0007669"/>
    <property type="project" value="TreeGrafter"/>
</dbReference>
<dbReference type="FunCoup" id="H1XNZ0">
    <property type="interactions" value="332"/>
</dbReference>
<dbReference type="AlphaFoldDB" id="H1XNZ0"/>
<dbReference type="GO" id="GO:0032299">
    <property type="term" value="C:ribonuclease H2 complex"/>
    <property type="evidence" value="ECO:0007669"/>
    <property type="project" value="TreeGrafter"/>
</dbReference>